<feature type="domain" description="YhcG N-terminal" evidence="1">
    <location>
        <begin position="12"/>
        <end position="89"/>
    </location>
</feature>
<dbReference type="PANTHER" id="PTHR30547">
    <property type="entry name" value="UNCHARACTERIZED PROTEIN YHCG-RELATED"/>
    <property type="match status" value="1"/>
</dbReference>
<evidence type="ECO:0000313" key="2">
    <source>
        <dbReference type="EMBL" id="NYF51107.1"/>
    </source>
</evidence>
<comment type="caution">
    <text evidence="2">The sequence shown here is derived from an EMBL/GenBank/DDBJ whole genome shotgun (WGS) entry which is preliminary data.</text>
</comment>
<dbReference type="AlphaFoldDB" id="A0A7Y9NL09"/>
<reference evidence="2 3" key="1">
    <citation type="submission" date="2020-07" db="EMBL/GenBank/DDBJ databases">
        <title>Genomic Encyclopedia of Type Strains, Phase IV (KMG-V): Genome sequencing to study the core and pangenomes of soil and plant-associated prokaryotes.</title>
        <authorList>
            <person name="Whitman W."/>
        </authorList>
    </citation>
    <scope>NUCLEOTIDE SEQUENCE [LARGE SCALE GENOMIC DNA]</scope>
    <source>
        <strain evidence="2 3">M8UP30</strain>
    </source>
</reference>
<dbReference type="Proteomes" id="UP000534186">
    <property type="component" value="Unassembled WGS sequence"/>
</dbReference>
<gene>
    <name evidence="2" type="ORF">HDF12_001472</name>
</gene>
<dbReference type="InterPro" id="IPR041527">
    <property type="entry name" value="YhcG_N"/>
</dbReference>
<evidence type="ECO:0000259" key="1">
    <source>
        <dbReference type="Pfam" id="PF17761"/>
    </source>
</evidence>
<dbReference type="Pfam" id="PF17761">
    <property type="entry name" value="DUF1016_N"/>
    <property type="match status" value="1"/>
</dbReference>
<dbReference type="EMBL" id="JACCCV010000001">
    <property type="protein sequence ID" value="NYF51107.1"/>
    <property type="molecule type" value="Genomic_DNA"/>
</dbReference>
<sequence length="90" mass="10267">MDTLQYGEIRNDIVALLQAARTASARSVNALMTAAYWEIGRRIVESEQQGQERAEYGEALIKQLAEDLEPRFGRGFGWRNLTQMRAFFLA</sequence>
<dbReference type="PANTHER" id="PTHR30547:SF5">
    <property type="entry name" value="NUCLEASE YHCG-RELATED"/>
    <property type="match status" value="1"/>
</dbReference>
<organism evidence="2 3">
    <name type="scientific">Tunturiibacter lichenicola</name>
    <dbReference type="NCBI Taxonomy" id="2051959"/>
    <lineage>
        <taxon>Bacteria</taxon>
        <taxon>Pseudomonadati</taxon>
        <taxon>Acidobacteriota</taxon>
        <taxon>Terriglobia</taxon>
        <taxon>Terriglobales</taxon>
        <taxon>Acidobacteriaceae</taxon>
        <taxon>Tunturiibacter</taxon>
    </lineage>
</organism>
<name>A0A7Y9NL09_9BACT</name>
<accession>A0A7Y9NL09</accession>
<proteinExistence type="predicted"/>
<dbReference type="InterPro" id="IPR053148">
    <property type="entry name" value="PD-DEXK-like_domain"/>
</dbReference>
<evidence type="ECO:0000313" key="3">
    <source>
        <dbReference type="Proteomes" id="UP000534186"/>
    </source>
</evidence>
<protein>
    <recommendedName>
        <fullName evidence="1">YhcG N-terminal domain-containing protein</fullName>
    </recommendedName>
</protein>